<dbReference type="InterPro" id="IPR003330">
    <property type="entry name" value="MSG"/>
</dbReference>
<keyword evidence="1" id="KW-0175">Coiled coil</keyword>
<dbReference type="PANTHER" id="PTHR24041">
    <property type="entry name" value="MUCIN"/>
    <property type="match status" value="1"/>
</dbReference>
<feature type="compositionally biased region" description="Low complexity" evidence="2">
    <location>
        <begin position="977"/>
        <end position="999"/>
    </location>
</feature>
<organism evidence="3 4">
    <name type="scientific">Pneumocystis wakefieldiae</name>
    <dbReference type="NCBI Taxonomy" id="38082"/>
    <lineage>
        <taxon>Eukaryota</taxon>
        <taxon>Fungi</taxon>
        <taxon>Dikarya</taxon>
        <taxon>Ascomycota</taxon>
        <taxon>Taphrinomycotina</taxon>
        <taxon>Pneumocystomycetes</taxon>
        <taxon>Pneumocystaceae</taxon>
        <taxon>Pneumocystis</taxon>
    </lineage>
</organism>
<dbReference type="Proteomes" id="UP000663699">
    <property type="component" value="Chromosome 11"/>
</dbReference>
<feature type="coiled-coil region" evidence="1">
    <location>
        <begin position="99"/>
        <end position="137"/>
    </location>
</feature>
<sequence length="1065" mass="121361">MFYPIINRIIAIGVFNLVAFTYGDKNVDLSVRSSQVSTMGSPFEGLVISQEDIYAFILRKDYEDKDKCKGRLEEYCNDLKKIDPELEKVHAKIKEICNDNNKEKKCEEIKEKIKEKLSELEEATDKLNSDLKTSHENCTAEYIENCLFFLRVSSDDFKKNCASFITICSANTYNDVAKEILMKAYSTVSNNVSECNNKMSELCKILAWENDGLMQLCADLKILCLNLGRNINNTCISLNVSFDDNNDEKCHTQLENCYFYMPFCQNVTEKCDQWKNKCGEKNITFKSPGWDFNPIKREATLLEKIGLEDIYKRESDKGIIIGRSSQAGSKSFLSLVSISERSNDMKSYCKTYLKDYCKDFKYLSDEIKDFCDNNLEKNCDELMNVETRCKHFKIESYLNGLSSKFNGEESDFLDWNKLTELPTRQTCIDYSSECLRLPSICKSGIGRLCNNADEACFRNARDAVLNRIFINKSSGAHYDLSFTPDKLIDCQKKVLDVCATLKSHNKEYFSKCILPKEQCLELKRYILFQLKELGKVLDDVRDFPTERDCLELQEKCRDFKGYSSSNDLKCATLDRHCRYLKESEEIRNAFLKRKDDVLKTPENCIKELRKECKGLYKREENFSSVLCFLTEEICKFMIKRTSLECVAFSNNIKNHNIVNKSKNANDTLLEEICMLWDPYCHQYMENCPNLLKKGNNDDEKGVCLQLKENCKPFWDRFQLEDSLTYELKGSLSTTNKCEEALGNYCTKLEEKNHTFYSLCKGSDPIKDSTTELCKKLVKKVKDKCSALTNNQERIKDDLNKKKDKYEKWRKKAEDFIEKTDLLLFELPKNESKQGAPVGSPGTSGKPDSTPNGETNITNGTTNVTIVRRAVIDAAVPKANPNTKVKVKAFDATARALELYLELKEECKPLELDCGFKKECKKSEALCKEIDTLCEVNPLKVNSLHTVISTTITTSTMTTTTTTTSMTITTSTMTTTTTSTMTTTSTTTSTATSTATSTTTESVDGEKVPEQCTFVKTTDIWVTSTSLHTTTMTTTPTVTSTLTLTTIRKCKPTRCTTGSTKETQEE</sequence>
<protein>
    <recommendedName>
        <fullName evidence="5">Major surface glycoprotein 2 C-terminal domain-containing protein</fullName>
    </recommendedName>
</protein>
<evidence type="ECO:0000313" key="3">
    <source>
        <dbReference type="EMBL" id="QSL66249.1"/>
    </source>
</evidence>
<dbReference type="EMBL" id="CP054542">
    <property type="protein sequence ID" value="QSL66249.1"/>
    <property type="molecule type" value="Genomic_DNA"/>
</dbReference>
<evidence type="ECO:0000256" key="2">
    <source>
        <dbReference type="SAM" id="MobiDB-lite"/>
    </source>
</evidence>
<reference evidence="3" key="1">
    <citation type="submission" date="2020-06" db="EMBL/GenBank/DDBJ databases">
        <title>Genomes of multiple members of Pneumocystis genus reveal paths to human pathogen Pneumocystis jirovecii.</title>
        <authorList>
            <person name="Cisse O.H."/>
            <person name="Ma L."/>
            <person name="Dekker J."/>
            <person name="Khil P."/>
            <person name="Jo J."/>
            <person name="Brenchley J."/>
            <person name="Blair R."/>
            <person name="Pahar B."/>
            <person name="Chabe M."/>
            <person name="Van Rompay K.A."/>
            <person name="Keesler R."/>
            <person name="Sukura A."/>
            <person name="Hirsch V."/>
            <person name="Kutty G."/>
            <person name="Liu Y."/>
            <person name="Peng L."/>
            <person name="Chen J."/>
            <person name="Song J."/>
            <person name="Weissenbacher-Lang C."/>
            <person name="Xu J."/>
            <person name="Upham N.S."/>
            <person name="Stajich J.E."/>
            <person name="Cuomo C.A."/>
            <person name="Cushion M.T."/>
            <person name="Kovacs J.A."/>
        </authorList>
    </citation>
    <scope>NUCLEOTIDE SEQUENCE</scope>
    <source>
        <strain evidence="3">2A</strain>
    </source>
</reference>
<feature type="coiled-coil region" evidence="1">
    <location>
        <begin position="777"/>
        <end position="818"/>
    </location>
</feature>
<feature type="compositionally biased region" description="Low complexity" evidence="2">
    <location>
        <begin position="849"/>
        <end position="860"/>
    </location>
</feature>
<evidence type="ECO:0000256" key="1">
    <source>
        <dbReference type="SAM" id="Coils"/>
    </source>
</evidence>
<keyword evidence="4" id="KW-1185">Reference proteome</keyword>
<dbReference type="AlphaFoldDB" id="A0A899G468"/>
<dbReference type="InterPro" id="IPR052504">
    <property type="entry name" value="Mucin_signaling_protection"/>
</dbReference>
<feature type="region of interest" description="Disordered" evidence="2">
    <location>
        <begin position="977"/>
        <end position="1003"/>
    </location>
</feature>
<dbReference type="OrthoDB" id="5400168at2759"/>
<evidence type="ECO:0000313" key="4">
    <source>
        <dbReference type="Proteomes" id="UP000663699"/>
    </source>
</evidence>
<feature type="region of interest" description="Disordered" evidence="2">
    <location>
        <begin position="830"/>
        <end position="860"/>
    </location>
</feature>
<dbReference type="Pfam" id="PF02349">
    <property type="entry name" value="MSG"/>
    <property type="match status" value="4"/>
</dbReference>
<evidence type="ECO:0008006" key="5">
    <source>
        <dbReference type="Google" id="ProtNLM"/>
    </source>
</evidence>
<accession>A0A899G468</accession>
<proteinExistence type="predicted"/>
<dbReference type="PANTHER" id="PTHR24041:SF30">
    <property type="entry name" value="MUCIN-3A"/>
    <property type="match status" value="1"/>
</dbReference>
<name>A0A899G468_9ASCO</name>
<gene>
    <name evidence="3" type="ORF">MERGE_000625</name>
</gene>